<gene>
    <name evidence="1" type="ORF">AVEN_261420_1</name>
</gene>
<name>A0A4Y2GVC0_ARAVE</name>
<proteinExistence type="predicted"/>
<dbReference type="EMBL" id="BGPR01001576">
    <property type="protein sequence ID" value="GBM57077.1"/>
    <property type="molecule type" value="Genomic_DNA"/>
</dbReference>
<reference evidence="1 2" key="1">
    <citation type="journal article" date="2019" name="Sci. Rep.">
        <title>Orb-weaving spider Araneus ventricosus genome elucidates the spidroin gene catalogue.</title>
        <authorList>
            <person name="Kono N."/>
            <person name="Nakamura H."/>
            <person name="Ohtoshi R."/>
            <person name="Moran D.A.P."/>
            <person name="Shinohara A."/>
            <person name="Yoshida Y."/>
            <person name="Fujiwara M."/>
            <person name="Mori M."/>
            <person name="Tomita M."/>
            <person name="Arakawa K."/>
        </authorList>
    </citation>
    <scope>NUCLEOTIDE SEQUENCE [LARGE SCALE GENOMIC DNA]</scope>
</reference>
<keyword evidence="2" id="KW-1185">Reference proteome</keyword>
<organism evidence="1 2">
    <name type="scientific">Araneus ventricosus</name>
    <name type="common">Orbweaver spider</name>
    <name type="synonym">Epeira ventricosa</name>
    <dbReference type="NCBI Taxonomy" id="182803"/>
    <lineage>
        <taxon>Eukaryota</taxon>
        <taxon>Metazoa</taxon>
        <taxon>Ecdysozoa</taxon>
        <taxon>Arthropoda</taxon>
        <taxon>Chelicerata</taxon>
        <taxon>Arachnida</taxon>
        <taxon>Araneae</taxon>
        <taxon>Araneomorphae</taxon>
        <taxon>Entelegynae</taxon>
        <taxon>Araneoidea</taxon>
        <taxon>Araneidae</taxon>
        <taxon>Araneus</taxon>
    </lineage>
</organism>
<evidence type="ECO:0000313" key="1">
    <source>
        <dbReference type="EMBL" id="GBM57077.1"/>
    </source>
</evidence>
<comment type="caution">
    <text evidence="1">The sequence shown here is derived from an EMBL/GenBank/DDBJ whole genome shotgun (WGS) entry which is preliminary data.</text>
</comment>
<dbReference type="AlphaFoldDB" id="A0A4Y2GVC0"/>
<dbReference type="Proteomes" id="UP000499080">
    <property type="component" value="Unassembled WGS sequence"/>
</dbReference>
<accession>A0A4Y2GVC0</accession>
<sequence length="84" mass="9529">MGFPRGIRNMTIQQQEVIVKDALMVGLFSSLGNNSIYWRVEYRSSGRDGLIREECQMFLSPDVLVLRLVFSTGTSYVFHVSIPA</sequence>
<protein>
    <submittedName>
        <fullName evidence="1">Uncharacterized protein</fullName>
    </submittedName>
</protein>
<evidence type="ECO:0000313" key="2">
    <source>
        <dbReference type="Proteomes" id="UP000499080"/>
    </source>
</evidence>